<dbReference type="Proteomes" id="UP000632858">
    <property type="component" value="Unassembled WGS sequence"/>
</dbReference>
<keyword evidence="5" id="KW-0190">Covalent protein-DNA linkage</keyword>
<dbReference type="PANTHER" id="PTHR13604:SF0">
    <property type="entry name" value="ABASIC SITE PROCESSING PROTEIN HMCES"/>
    <property type="match status" value="1"/>
</dbReference>
<evidence type="ECO:0000256" key="8">
    <source>
        <dbReference type="RuleBase" id="RU364100"/>
    </source>
</evidence>
<dbReference type="AlphaFoldDB" id="A0A917CRP6"/>
<dbReference type="EMBL" id="BMFO01000004">
    <property type="protein sequence ID" value="GGF96316.1"/>
    <property type="molecule type" value="Genomic_DNA"/>
</dbReference>
<proteinExistence type="inferred from homology"/>
<name>A0A917CRP6_9GAMM</name>
<evidence type="ECO:0000256" key="3">
    <source>
        <dbReference type="ARBA" id="ARBA00022763"/>
    </source>
</evidence>
<dbReference type="RefSeq" id="WP_188450020.1">
    <property type="nucleotide sequence ID" value="NZ_BMFO01000004.1"/>
</dbReference>
<keyword evidence="10" id="KW-1185">Reference proteome</keyword>
<keyword evidence="3" id="KW-0227">DNA damage</keyword>
<organism evidence="9 10">
    <name type="scientific">Arenimonas maotaiensis</name>
    <dbReference type="NCBI Taxonomy" id="1446479"/>
    <lineage>
        <taxon>Bacteria</taxon>
        <taxon>Pseudomonadati</taxon>
        <taxon>Pseudomonadota</taxon>
        <taxon>Gammaproteobacteria</taxon>
        <taxon>Lysobacterales</taxon>
        <taxon>Lysobacteraceae</taxon>
        <taxon>Arenimonas</taxon>
    </lineage>
</organism>
<evidence type="ECO:0000256" key="5">
    <source>
        <dbReference type="ARBA" id="ARBA00023124"/>
    </source>
</evidence>
<dbReference type="Pfam" id="PF02586">
    <property type="entry name" value="SRAP"/>
    <property type="match status" value="1"/>
</dbReference>
<evidence type="ECO:0000313" key="9">
    <source>
        <dbReference type="EMBL" id="GGF96316.1"/>
    </source>
</evidence>
<evidence type="ECO:0000256" key="7">
    <source>
        <dbReference type="ARBA" id="ARBA00023239"/>
    </source>
</evidence>
<reference evidence="9" key="1">
    <citation type="journal article" date="2014" name="Int. J. Syst. Evol. Microbiol.">
        <title>Complete genome sequence of Corynebacterium casei LMG S-19264T (=DSM 44701T), isolated from a smear-ripened cheese.</title>
        <authorList>
            <consortium name="US DOE Joint Genome Institute (JGI-PGF)"/>
            <person name="Walter F."/>
            <person name="Albersmeier A."/>
            <person name="Kalinowski J."/>
            <person name="Ruckert C."/>
        </authorList>
    </citation>
    <scope>NUCLEOTIDE SEQUENCE</scope>
    <source>
        <strain evidence="9">CGMCC 1.12726</strain>
    </source>
</reference>
<evidence type="ECO:0000256" key="2">
    <source>
        <dbReference type="ARBA" id="ARBA00022670"/>
    </source>
</evidence>
<dbReference type="PANTHER" id="PTHR13604">
    <property type="entry name" value="DC12-RELATED"/>
    <property type="match status" value="1"/>
</dbReference>
<dbReference type="GO" id="GO:0008233">
    <property type="term" value="F:peptidase activity"/>
    <property type="evidence" value="ECO:0007669"/>
    <property type="project" value="UniProtKB-KW"/>
</dbReference>
<dbReference type="InterPro" id="IPR036590">
    <property type="entry name" value="SRAP-like"/>
</dbReference>
<protein>
    <recommendedName>
        <fullName evidence="8">Abasic site processing protein</fullName>
        <ecNumber evidence="8">3.4.-.-</ecNumber>
    </recommendedName>
</protein>
<dbReference type="GO" id="GO:0003697">
    <property type="term" value="F:single-stranded DNA binding"/>
    <property type="evidence" value="ECO:0007669"/>
    <property type="project" value="InterPro"/>
</dbReference>
<keyword evidence="7" id="KW-0456">Lyase</keyword>
<keyword evidence="6" id="KW-0238">DNA-binding</keyword>
<accession>A0A917CRP6</accession>
<sequence length="224" mass="24705">MCGRFVQLPIHAGAPLPWPDLRAGFALLPARYNLAPGQSAAVLVQDGDAPALKNMHWGLMPFWAKELALGQHTFNARLETLDDKPAFRAAFKARHAAVPMAGYYEWRSTPEGKQPYYFHPERAGDTLWVAALWEPKHPLLEDGREGSFTLITQAADGLPAEVHPRMPVFLEPRDVAKWLTLAPGPSMPFLLTRALPALKMHAVAKRVNAGREDDAALIEPIAPP</sequence>
<keyword evidence="2 8" id="KW-0645">Protease</keyword>
<evidence type="ECO:0000313" key="10">
    <source>
        <dbReference type="Proteomes" id="UP000632858"/>
    </source>
</evidence>
<reference evidence="9" key="2">
    <citation type="submission" date="2020-09" db="EMBL/GenBank/DDBJ databases">
        <authorList>
            <person name="Sun Q."/>
            <person name="Zhou Y."/>
        </authorList>
    </citation>
    <scope>NUCLEOTIDE SEQUENCE</scope>
    <source>
        <strain evidence="9">CGMCC 1.12726</strain>
    </source>
</reference>
<evidence type="ECO:0000256" key="6">
    <source>
        <dbReference type="ARBA" id="ARBA00023125"/>
    </source>
</evidence>
<dbReference type="SUPFAM" id="SSF143081">
    <property type="entry name" value="BB1717-like"/>
    <property type="match status" value="1"/>
</dbReference>
<keyword evidence="4 8" id="KW-0378">Hydrolase</keyword>
<comment type="similarity">
    <text evidence="1 8">Belongs to the SOS response-associated peptidase family.</text>
</comment>
<gene>
    <name evidence="9" type="ORF">GCM10010960_17480</name>
</gene>
<dbReference type="Gene3D" id="3.90.1680.10">
    <property type="entry name" value="SOS response associated peptidase-like"/>
    <property type="match status" value="1"/>
</dbReference>
<dbReference type="InterPro" id="IPR003738">
    <property type="entry name" value="SRAP"/>
</dbReference>
<dbReference type="GO" id="GO:0106300">
    <property type="term" value="P:protein-DNA covalent cross-linking repair"/>
    <property type="evidence" value="ECO:0007669"/>
    <property type="project" value="InterPro"/>
</dbReference>
<evidence type="ECO:0000256" key="1">
    <source>
        <dbReference type="ARBA" id="ARBA00008136"/>
    </source>
</evidence>
<comment type="caution">
    <text evidence="9">The sequence shown here is derived from an EMBL/GenBank/DDBJ whole genome shotgun (WGS) entry which is preliminary data.</text>
</comment>
<dbReference type="GO" id="GO:0006508">
    <property type="term" value="P:proteolysis"/>
    <property type="evidence" value="ECO:0007669"/>
    <property type="project" value="UniProtKB-KW"/>
</dbReference>
<evidence type="ECO:0000256" key="4">
    <source>
        <dbReference type="ARBA" id="ARBA00022801"/>
    </source>
</evidence>
<dbReference type="EC" id="3.4.-.-" evidence="8"/>
<dbReference type="GO" id="GO:0016829">
    <property type="term" value="F:lyase activity"/>
    <property type="evidence" value="ECO:0007669"/>
    <property type="project" value="UniProtKB-KW"/>
</dbReference>